<gene>
    <name evidence="5" type="ORF">FTUN_7941</name>
</gene>
<comment type="similarity">
    <text evidence="1">Belongs to the RAD52 family.</text>
</comment>
<accession>A0A6M5Z3L8</accession>
<keyword evidence="2" id="KW-0227">DNA damage</keyword>
<proteinExistence type="inferred from homology"/>
<protein>
    <submittedName>
        <fullName evidence="5">Uncharacterized protein</fullName>
    </submittedName>
</protein>
<dbReference type="GO" id="GO:0006281">
    <property type="term" value="P:DNA repair"/>
    <property type="evidence" value="ECO:0007669"/>
    <property type="project" value="UniProtKB-KW"/>
</dbReference>
<reference evidence="6" key="1">
    <citation type="submission" date="2020-05" db="EMBL/GenBank/DDBJ databases">
        <title>Frigoriglobus tundricola gen. nov., sp. nov., a psychrotolerant cellulolytic planctomycete of the family Gemmataceae with two divergent copies of 16S rRNA gene.</title>
        <authorList>
            <person name="Kulichevskaya I.S."/>
            <person name="Ivanova A.A."/>
            <person name="Naumoff D.G."/>
            <person name="Beletsky A.V."/>
            <person name="Rijpstra W.I.C."/>
            <person name="Sinninghe Damste J.S."/>
            <person name="Mardanov A.V."/>
            <person name="Ravin N.V."/>
            <person name="Dedysh S.N."/>
        </authorList>
    </citation>
    <scope>NUCLEOTIDE SEQUENCE [LARGE SCALE GENOMIC DNA]</scope>
    <source>
        <strain evidence="6">PL17</strain>
    </source>
</reference>
<evidence type="ECO:0000313" key="6">
    <source>
        <dbReference type="Proteomes" id="UP000503447"/>
    </source>
</evidence>
<dbReference type="Pfam" id="PF04098">
    <property type="entry name" value="Rad52_Rad22"/>
    <property type="match status" value="1"/>
</dbReference>
<evidence type="ECO:0000256" key="2">
    <source>
        <dbReference type="ARBA" id="ARBA00022763"/>
    </source>
</evidence>
<keyword evidence="3" id="KW-0234">DNA repair</keyword>
<dbReference type="EMBL" id="CP053452">
    <property type="protein sequence ID" value="QJX00315.1"/>
    <property type="molecule type" value="Genomic_DNA"/>
</dbReference>
<feature type="region of interest" description="Disordered" evidence="4">
    <location>
        <begin position="157"/>
        <end position="246"/>
    </location>
</feature>
<evidence type="ECO:0000256" key="3">
    <source>
        <dbReference type="ARBA" id="ARBA00023204"/>
    </source>
</evidence>
<feature type="compositionally biased region" description="Pro residues" evidence="4">
    <location>
        <begin position="200"/>
        <end position="213"/>
    </location>
</feature>
<keyword evidence="6" id="KW-1185">Reference proteome</keyword>
<evidence type="ECO:0000256" key="4">
    <source>
        <dbReference type="SAM" id="MobiDB-lite"/>
    </source>
</evidence>
<dbReference type="Proteomes" id="UP000503447">
    <property type="component" value="Chromosome"/>
</dbReference>
<name>A0A6M5Z3L8_9BACT</name>
<sequence length="320" mass="34438">MSAASLTQRDPEVKALTASLAAPFEPRDVKYKPQMVKNNRCLAMAYIDARLIQDRLDEVLGVENWEDGYKILPDGSVMCRLRCKLGDRWITKTDVGSPSEQPDGGDRLKAAFSDALKRAAVKFGVGRYLYRLPAQWVDYDPVKKQIVQVPQMPAIGIPKPKAPSPSAPNPSVNLSKSEAPKAAAAPTPPIQAPKPVAVPTSPPQPNAEAPKPAPKPEPKVEAAKVEPKADTSKPEAPKSGLPSNGQELHRRLQEYDAKLAAQKVCSRGALLAHVTQAGVKAGFTANMLEWAGPAIPFAVDAVKEFEQAARQAKPEPRTAA</sequence>
<organism evidence="5 6">
    <name type="scientific">Frigoriglobus tundricola</name>
    <dbReference type="NCBI Taxonomy" id="2774151"/>
    <lineage>
        <taxon>Bacteria</taxon>
        <taxon>Pseudomonadati</taxon>
        <taxon>Planctomycetota</taxon>
        <taxon>Planctomycetia</taxon>
        <taxon>Gemmatales</taxon>
        <taxon>Gemmataceae</taxon>
        <taxon>Frigoriglobus</taxon>
    </lineage>
</organism>
<evidence type="ECO:0000313" key="5">
    <source>
        <dbReference type="EMBL" id="QJX00315.1"/>
    </source>
</evidence>
<dbReference type="RefSeq" id="WP_171475090.1">
    <property type="nucleotide sequence ID" value="NZ_CP053452.2"/>
</dbReference>
<dbReference type="KEGG" id="ftj:FTUN_7941"/>
<dbReference type="AlphaFoldDB" id="A0A6M5Z3L8"/>
<dbReference type="InterPro" id="IPR041247">
    <property type="entry name" value="Rad52_fam"/>
</dbReference>
<evidence type="ECO:0000256" key="1">
    <source>
        <dbReference type="ARBA" id="ARBA00006638"/>
    </source>
</evidence>
<feature type="compositionally biased region" description="Basic and acidic residues" evidence="4">
    <location>
        <begin position="214"/>
        <end position="236"/>
    </location>
</feature>